<feature type="compositionally biased region" description="Polar residues" evidence="1">
    <location>
        <begin position="302"/>
        <end position="316"/>
    </location>
</feature>
<feature type="compositionally biased region" description="Polar residues" evidence="1">
    <location>
        <begin position="454"/>
        <end position="467"/>
    </location>
</feature>
<evidence type="ECO:0000313" key="3">
    <source>
        <dbReference type="EMBL" id="KAK6325285.1"/>
    </source>
</evidence>
<feature type="region of interest" description="Disordered" evidence="1">
    <location>
        <begin position="445"/>
        <end position="474"/>
    </location>
</feature>
<feature type="compositionally biased region" description="Polar residues" evidence="1">
    <location>
        <begin position="597"/>
        <end position="611"/>
    </location>
</feature>
<dbReference type="InterPro" id="IPR019025">
    <property type="entry name" value="Cordon-bleu_ubiquitin_domain"/>
</dbReference>
<feature type="compositionally biased region" description="Pro residues" evidence="1">
    <location>
        <begin position="324"/>
        <end position="334"/>
    </location>
</feature>
<sequence length="844" mass="91458">MLSRDSPEIQSSLRLWSHLDPWGGSMEEKEENPLEREHTLAVVLPGGLEKTATVHGSKPVMDLLVTLCAQYHLNPSDFTIELQSANRNNISFKPSSLIGAMEAHRILLKPKGGEEKIRRPYVPEATVRLLINYKKNHKAVVRVNPRVPLEQLVPAVCEKCEFDLESTILLRDNSSEEPLDLTRSLNDYGLRELYAKDTTAVSPAVSPEVVITLPLPEEAPVGNTPCKEKNRNEKENRGLFGLFRRIKKKPEKGLSVSAPASRGLKNQQVASVSMNTLVVHSSNTLPMDNAKKRRAPMPPMAGSQSVPANLNVQPLTSRKKRRAPPPPPCAPPLPSSCVNTHNGPPQDPEIKVSVFTGNGVSLYTLEEEMEECEEDLDSPSSSPNISSPLTQPRVPPTPPSTPSTTSRPSSTFPPSNPYHPSPLCPPSIGEMLTSFRLCQTRAKLKHPSFPTPRPVNSTNGGSPGSLTQSGGSQELSPLSLLQLKTKACGEAWRSPGLREGMTTFTVVPRGQSLRGQRDLEVDLTLLKTQASDPAQTIHEHSNGVAEPGLELHQTMKETPVSLEKSEVEGSTPLPDMDSKRSPPGFPEGFTDCVISPPTVSNPSELYQTAPNSPVVDPQESPEIEAQEESASPTDSLDSEVAVQEESESLSEIPNPYAADLLAHTNGIPGDEVTSTPELLESRGSFWKPRPVIEEAEEDRFCFPPPPPPVCYDKEVEETEPTQLRVRPPGGRTLRPPSFPPPSLPTLSHTFCEPAEGDNQTNAPSSPKPNMIHLTSPKPYVPPTAAKTLARKTAIPSCFAQAVALAVRKSQSSCPRRPAPDLLPPRSSLSGSSPSSALPLTNAGP</sequence>
<reference evidence="3 4" key="1">
    <citation type="submission" date="2021-04" db="EMBL/GenBank/DDBJ databases">
        <authorList>
            <person name="De Guttry C."/>
            <person name="Zahm M."/>
            <person name="Klopp C."/>
            <person name="Cabau C."/>
            <person name="Louis A."/>
            <person name="Berthelot C."/>
            <person name="Parey E."/>
            <person name="Roest Crollius H."/>
            <person name="Montfort J."/>
            <person name="Robinson-Rechavi M."/>
            <person name="Bucao C."/>
            <person name="Bouchez O."/>
            <person name="Gislard M."/>
            <person name="Lluch J."/>
            <person name="Milhes M."/>
            <person name="Lampietro C."/>
            <person name="Lopez Roques C."/>
            <person name="Donnadieu C."/>
            <person name="Braasch I."/>
            <person name="Desvignes T."/>
            <person name="Postlethwait J."/>
            <person name="Bobe J."/>
            <person name="Wedekind C."/>
            <person name="Guiguen Y."/>
        </authorList>
    </citation>
    <scope>NUCLEOTIDE SEQUENCE [LARGE SCALE GENOMIC DNA]</scope>
    <source>
        <strain evidence="3">Cs_M1</strain>
        <tissue evidence="3">Blood</tissue>
    </source>
</reference>
<evidence type="ECO:0000313" key="4">
    <source>
        <dbReference type="Proteomes" id="UP001356427"/>
    </source>
</evidence>
<evidence type="ECO:0000259" key="2">
    <source>
        <dbReference type="Pfam" id="PF09469"/>
    </source>
</evidence>
<protein>
    <recommendedName>
        <fullName evidence="2">Cordon-bleu ubiquitin-like domain-containing protein</fullName>
    </recommendedName>
</protein>
<feature type="region of interest" description="Disordered" evidence="1">
    <location>
        <begin position="808"/>
        <end position="844"/>
    </location>
</feature>
<feature type="compositionally biased region" description="Pro residues" evidence="1">
    <location>
        <begin position="414"/>
        <end position="425"/>
    </location>
</feature>
<dbReference type="PANTHER" id="PTHR21557:SF2">
    <property type="entry name" value="CORDON-BLEU PROTEIN-LIKE 1"/>
    <property type="match status" value="1"/>
</dbReference>
<feature type="compositionally biased region" description="Low complexity" evidence="1">
    <location>
        <begin position="378"/>
        <end position="392"/>
    </location>
</feature>
<name>A0AAN8MJM5_9TELE</name>
<comment type="caution">
    <text evidence="3">The sequence shown here is derived from an EMBL/GenBank/DDBJ whole genome shotgun (WGS) entry which is preliminary data.</text>
</comment>
<feature type="region of interest" description="Disordered" evidence="1">
    <location>
        <begin position="711"/>
        <end position="778"/>
    </location>
</feature>
<feature type="compositionally biased region" description="Acidic residues" evidence="1">
    <location>
        <begin position="367"/>
        <end position="377"/>
    </location>
</feature>
<dbReference type="Gene3D" id="3.10.20.90">
    <property type="entry name" value="Phosphatidylinositol 3-kinase Catalytic Subunit, Chain A, domain 1"/>
    <property type="match status" value="1"/>
</dbReference>
<dbReference type="GO" id="GO:0003785">
    <property type="term" value="F:actin monomer binding"/>
    <property type="evidence" value="ECO:0007669"/>
    <property type="project" value="InterPro"/>
</dbReference>
<proteinExistence type="predicted"/>
<feature type="domain" description="Cordon-bleu ubiquitin-like" evidence="2">
    <location>
        <begin position="119"/>
        <end position="202"/>
    </location>
</feature>
<dbReference type="PANTHER" id="PTHR21557">
    <property type="entry name" value="CORDON-BLEU"/>
    <property type="match status" value="1"/>
</dbReference>
<feature type="region of interest" description="Disordered" evidence="1">
    <location>
        <begin position="283"/>
        <end position="352"/>
    </location>
</feature>
<dbReference type="AlphaFoldDB" id="A0AAN8MJM5"/>
<evidence type="ECO:0000256" key="1">
    <source>
        <dbReference type="SAM" id="MobiDB-lite"/>
    </source>
</evidence>
<dbReference type="Pfam" id="PF09469">
    <property type="entry name" value="Cobl"/>
    <property type="match status" value="1"/>
</dbReference>
<feature type="compositionally biased region" description="Low complexity" evidence="1">
    <location>
        <begin position="823"/>
        <end position="844"/>
    </location>
</feature>
<keyword evidence="4" id="KW-1185">Reference proteome</keyword>
<feature type="region of interest" description="Disordered" evidence="1">
    <location>
        <begin position="367"/>
        <end position="425"/>
    </location>
</feature>
<accession>A0AAN8MJM5</accession>
<gene>
    <name evidence="3" type="ORF">J4Q44_G00046270</name>
</gene>
<dbReference type="InterPro" id="IPR039895">
    <property type="entry name" value="COBL-like"/>
</dbReference>
<feature type="compositionally biased region" description="Low complexity" evidence="1">
    <location>
        <begin position="402"/>
        <end position="413"/>
    </location>
</feature>
<organism evidence="3 4">
    <name type="scientific">Coregonus suidteri</name>
    <dbReference type="NCBI Taxonomy" id="861788"/>
    <lineage>
        <taxon>Eukaryota</taxon>
        <taxon>Metazoa</taxon>
        <taxon>Chordata</taxon>
        <taxon>Craniata</taxon>
        <taxon>Vertebrata</taxon>
        <taxon>Euteleostomi</taxon>
        <taxon>Actinopterygii</taxon>
        <taxon>Neopterygii</taxon>
        <taxon>Teleostei</taxon>
        <taxon>Protacanthopterygii</taxon>
        <taxon>Salmoniformes</taxon>
        <taxon>Salmonidae</taxon>
        <taxon>Coregoninae</taxon>
        <taxon>Coregonus</taxon>
    </lineage>
</organism>
<feature type="region of interest" description="Disordered" evidence="1">
    <location>
        <begin position="559"/>
        <end position="681"/>
    </location>
</feature>
<dbReference type="Proteomes" id="UP001356427">
    <property type="component" value="Unassembled WGS sequence"/>
</dbReference>
<dbReference type="EMBL" id="JAGTTL010000003">
    <property type="protein sequence ID" value="KAK6325285.1"/>
    <property type="molecule type" value="Genomic_DNA"/>
</dbReference>